<organism evidence="10 11">
    <name type="scientific">Pseudozyma antarctica (strain T-34)</name>
    <name type="common">Yeast</name>
    <name type="synonym">Candida antarctica</name>
    <dbReference type="NCBI Taxonomy" id="1151754"/>
    <lineage>
        <taxon>Eukaryota</taxon>
        <taxon>Fungi</taxon>
        <taxon>Dikarya</taxon>
        <taxon>Basidiomycota</taxon>
        <taxon>Ustilaginomycotina</taxon>
        <taxon>Ustilaginomycetes</taxon>
        <taxon>Ustilaginales</taxon>
        <taxon>Ustilaginaceae</taxon>
        <taxon>Moesziomyces</taxon>
    </lineage>
</organism>
<evidence type="ECO:0000256" key="9">
    <source>
        <dbReference type="SAM" id="MobiDB-lite"/>
    </source>
</evidence>
<dbReference type="PANTHER" id="PTHR21397:SF4">
    <property type="entry name" value="ER MEMBRANE PROTEIN COMPLEX SUBUNIT 10"/>
    <property type="match status" value="1"/>
</dbReference>
<feature type="region of interest" description="Disordered" evidence="9">
    <location>
        <begin position="128"/>
        <end position="234"/>
    </location>
</feature>
<dbReference type="Proteomes" id="UP000011976">
    <property type="component" value="Unassembled WGS sequence"/>
</dbReference>
<feature type="compositionally biased region" description="Pro residues" evidence="9">
    <location>
        <begin position="212"/>
        <end position="221"/>
    </location>
</feature>
<evidence type="ECO:0000256" key="3">
    <source>
        <dbReference type="ARBA" id="ARBA00020105"/>
    </source>
</evidence>
<evidence type="ECO:0000256" key="4">
    <source>
        <dbReference type="ARBA" id="ARBA00022692"/>
    </source>
</evidence>
<evidence type="ECO:0000313" key="10">
    <source>
        <dbReference type="EMBL" id="GAC76514.1"/>
    </source>
</evidence>
<keyword evidence="8" id="KW-0472">Membrane</keyword>
<evidence type="ECO:0000256" key="8">
    <source>
        <dbReference type="ARBA" id="ARBA00023136"/>
    </source>
</evidence>
<feature type="region of interest" description="Disordered" evidence="9">
    <location>
        <begin position="651"/>
        <end position="672"/>
    </location>
</feature>
<evidence type="ECO:0000256" key="7">
    <source>
        <dbReference type="ARBA" id="ARBA00022989"/>
    </source>
</evidence>
<protein>
    <recommendedName>
        <fullName evidence="3">ER membrane protein complex subunit 10</fullName>
    </recommendedName>
</protein>
<reference evidence="11" key="1">
    <citation type="journal article" date="2013" name="Genome Announc.">
        <title>Genome sequence of the basidiomycetous yeast Pseudozyma antarctica T-34, a producer of the glycolipid biosurfactants mannosylerythritol lipids.</title>
        <authorList>
            <person name="Morita T."/>
            <person name="Koike H."/>
            <person name="Koyama Y."/>
            <person name="Hagiwara H."/>
            <person name="Ito E."/>
            <person name="Fukuoka T."/>
            <person name="Imura T."/>
            <person name="Machida M."/>
            <person name="Kitamoto D."/>
        </authorList>
    </citation>
    <scope>NUCLEOTIDE SEQUENCE [LARGE SCALE GENOMIC DNA]</scope>
    <source>
        <strain evidence="11">T-34</strain>
    </source>
</reference>
<comment type="subcellular location">
    <subcellularLocation>
        <location evidence="1">Endoplasmic reticulum membrane</location>
        <topology evidence="1">Single-pass type I membrane protein</topology>
    </subcellularLocation>
</comment>
<feature type="compositionally biased region" description="Basic residues" evidence="9">
    <location>
        <begin position="416"/>
        <end position="426"/>
    </location>
</feature>
<feature type="compositionally biased region" description="Low complexity" evidence="9">
    <location>
        <begin position="157"/>
        <end position="166"/>
    </location>
</feature>
<keyword evidence="5" id="KW-0732">Signal</keyword>
<evidence type="ECO:0000256" key="2">
    <source>
        <dbReference type="ARBA" id="ARBA00007695"/>
    </source>
</evidence>
<comment type="similarity">
    <text evidence="2">Belongs to the EMC10 family.</text>
</comment>
<keyword evidence="7" id="KW-1133">Transmembrane helix</keyword>
<feature type="region of interest" description="Disordered" evidence="9">
    <location>
        <begin position="374"/>
        <end position="439"/>
    </location>
</feature>
<feature type="region of interest" description="Disordered" evidence="9">
    <location>
        <begin position="454"/>
        <end position="479"/>
    </location>
</feature>
<keyword evidence="4" id="KW-0812">Transmembrane</keyword>
<dbReference type="PANTHER" id="PTHR21397">
    <property type="entry name" value="CHROMATIN COMPLEXES SUBUNIT BAP18-RELATED"/>
    <property type="match status" value="1"/>
</dbReference>
<name>M9LZM5_PSEA3</name>
<feature type="compositionally biased region" description="Polar residues" evidence="9">
    <location>
        <begin position="168"/>
        <end position="179"/>
    </location>
</feature>
<evidence type="ECO:0000256" key="1">
    <source>
        <dbReference type="ARBA" id="ARBA00004115"/>
    </source>
</evidence>
<feature type="compositionally biased region" description="Low complexity" evidence="9">
    <location>
        <begin position="128"/>
        <end position="142"/>
    </location>
</feature>
<dbReference type="AlphaFoldDB" id="M9LZM5"/>
<evidence type="ECO:0000256" key="6">
    <source>
        <dbReference type="ARBA" id="ARBA00022824"/>
    </source>
</evidence>
<accession>M9LZM5</accession>
<evidence type="ECO:0000313" key="11">
    <source>
        <dbReference type="Proteomes" id="UP000011976"/>
    </source>
</evidence>
<dbReference type="OrthoDB" id="2556027at2759"/>
<gene>
    <name evidence="10" type="ORF">PANT_22c00060</name>
</gene>
<feature type="region of interest" description="Disordered" evidence="9">
    <location>
        <begin position="60"/>
        <end position="105"/>
    </location>
</feature>
<feature type="compositionally biased region" description="Basic and acidic residues" evidence="9">
    <location>
        <begin position="377"/>
        <end position="387"/>
    </location>
</feature>
<sequence>MPAATLPHSRSARIPLAARHDVTNSGMDEDEWGPLSVPPSSQAAVPWDDQVVPALRRKLEQQSRDLSKRISRIEESDAGWARPRESTDRRDARASREIVHTHRESSIDQYHNRFATMRPARSRADVAASSFPFAESPAPRSSGSSDATQRAREKARQIAARQHAARLSQASTDSAQLGSSIEPIPEVDRTSFERRRIRTHSTPMRPSIDTPAPIPSPPPLPTHQRTTSLSRRKAAALDPKLIEEFGPLGSSSPNARRVHLDDASPMRRTQPDAFKSLSDASLTPERVRGMREASAPPAFGRTDEFGALGPPASLAASPSRSVNDWEDQIIPTVARKLQQQQLLAGNSTRTHEALIDTWDRNGLPLSQTDFAAQQRAARLEAEARDAQVHQPEPAVQPEPERPLASEVSEVPTEHRARSRNSQRRAQQRLTQQQEQVPLQEIAPPNGQQTYAAQPVQPVTAPVPPPTKRTDTHGNARPAPKLFMSGARAVDLHLTPTTTGNMRILLVAIVLVCVARAGAVTYDVLHRISTFSTTPEWTVRGALSLNASDAVLTTTLSTSDIETLRTAAAAAAQEEWYSIALSTGGNVHASTSIPLCHLRQSHPDLLSIDDTLTLTTRGAGLTNIAYRINDITLNPICPLKTTTKLTALREQAKKERQRQLARRSNRGKQVATPQAKVEFNTHLVVLSPVVPPKPQLKQALPTNEDGTVQTPPPEKTFLQKYWFYLIPIAILLIMPAGDEEPKPAPAPAR</sequence>
<feature type="compositionally biased region" description="Basic and acidic residues" evidence="9">
    <location>
        <begin position="60"/>
        <end position="75"/>
    </location>
</feature>
<evidence type="ECO:0000256" key="5">
    <source>
        <dbReference type="ARBA" id="ARBA00022729"/>
    </source>
</evidence>
<proteinExistence type="inferred from homology"/>
<dbReference type="CDD" id="cd22209">
    <property type="entry name" value="EMC10"/>
    <property type="match status" value="1"/>
</dbReference>
<dbReference type="EMBL" id="DF196788">
    <property type="protein sequence ID" value="GAC76514.1"/>
    <property type="molecule type" value="Genomic_DNA"/>
</dbReference>
<feature type="compositionally biased region" description="Basic and acidic residues" evidence="9">
    <location>
        <begin position="82"/>
        <end position="105"/>
    </location>
</feature>
<feature type="region of interest" description="Disordered" evidence="9">
    <location>
        <begin position="1"/>
        <end position="46"/>
    </location>
</feature>
<keyword evidence="6" id="KW-0256">Endoplasmic reticulum</keyword>
<dbReference type="GO" id="GO:0005789">
    <property type="term" value="C:endoplasmic reticulum membrane"/>
    <property type="evidence" value="ECO:0007669"/>
    <property type="project" value="UniProtKB-SubCell"/>
</dbReference>